<dbReference type="AlphaFoldDB" id="A0A081BWS1"/>
<accession>A0A081BWS1</accession>
<proteinExistence type="predicted"/>
<feature type="transmembrane region" description="Helical" evidence="1">
    <location>
        <begin position="338"/>
        <end position="358"/>
    </location>
</feature>
<dbReference type="Proteomes" id="UP000030661">
    <property type="component" value="Unassembled WGS sequence"/>
</dbReference>
<feature type="transmembrane region" description="Helical" evidence="1">
    <location>
        <begin position="407"/>
        <end position="431"/>
    </location>
</feature>
<feature type="transmembrane region" description="Helical" evidence="1">
    <location>
        <begin position="266"/>
        <end position="285"/>
    </location>
</feature>
<dbReference type="NCBIfam" id="TIGR02123">
    <property type="entry name" value="TRAP_fused"/>
    <property type="match status" value="1"/>
</dbReference>
<feature type="transmembrane region" description="Helical" evidence="1">
    <location>
        <begin position="72"/>
        <end position="91"/>
    </location>
</feature>
<feature type="domain" description="TRAP C4-dicarboxylate transport system permease DctM subunit" evidence="2">
    <location>
        <begin position="115"/>
        <end position="558"/>
    </location>
</feature>
<dbReference type="Pfam" id="PF06808">
    <property type="entry name" value="DctM"/>
    <property type="match status" value="1"/>
</dbReference>
<dbReference type="eggNOG" id="COG4666">
    <property type="taxonomic scope" value="Bacteria"/>
</dbReference>
<gene>
    <name evidence="3" type="ORF">U27_03740</name>
</gene>
<feature type="transmembrane region" description="Helical" evidence="1">
    <location>
        <begin position="443"/>
        <end position="461"/>
    </location>
</feature>
<feature type="transmembrane region" description="Helical" evidence="1">
    <location>
        <begin position="44"/>
        <end position="60"/>
    </location>
</feature>
<feature type="transmembrane region" description="Helical" evidence="1">
    <location>
        <begin position="171"/>
        <end position="200"/>
    </location>
</feature>
<dbReference type="PANTHER" id="PTHR43849">
    <property type="entry name" value="BLL3936 PROTEIN"/>
    <property type="match status" value="1"/>
</dbReference>
<feature type="transmembrane region" description="Helical" evidence="1">
    <location>
        <begin position="598"/>
        <end position="621"/>
    </location>
</feature>
<dbReference type="InterPro" id="IPR011853">
    <property type="entry name" value="TRAP_DctM-Dct_fused"/>
</dbReference>
<dbReference type="InterPro" id="IPR010656">
    <property type="entry name" value="DctM"/>
</dbReference>
<keyword evidence="1" id="KW-0472">Membrane</keyword>
<sequence>MAIQIEKKAFIKRSNVLFWGGLGFAVCQLVLPVFFSLIDIQMRAIHIILGISLASLACPYKKKGQEEPTTISVWDLVIILILIVANVNTFLKAMQIYMTPGSGSTVDLIIGVALIIVILDAARRTVGWAIPIFVGLMFAYIWAGPLMPGMWKLRGLPWKYVLNSVYFSPLGIYGSITGMSATFIGMFIIFGALIAAAGGGKTFIDFAIALTGRYIGGPAKAAVVSSALFGSISGSGVANVMVTGTYTIPLMKRLGYDPNFAGGVEAIASTGGGITPPIMSVTAFMMAEFLQISYFKIIGYALIPCCLYYVGIFTGVHLETIRSGLAAVPDEEIPSWKEILTFKRLASLVIPTGILLYFIATGTSLLYAGFYACVAVIVVFFASHFSISGMKMVIIEIGKGLSEGGLGLAHIVPILVAVNILVNMIGVTGIAPKLGGLIMDIGGENLILALFIATIIPFLFGTSLPVVPTYVLSLSIIAPSLVHLGIDEVAIHLFFIYWSILGGVTPPTCTSAIAAAAIAKSDWFKTAIISVKLGIVAFVIPYFFVLNPALVGRSSFMNIAEYGLSALVGTLLLAYGFFADIKSKLNLILRTLFVVSGLLLMCPSHTLSVIGILTAVLTFLVQRFSEKTAVAKTSG</sequence>
<feature type="transmembrane region" description="Helical" evidence="1">
    <location>
        <begin position="559"/>
        <end position="578"/>
    </location>
</feature>
<evidence type="ECO:0000313" key="3">
    <source>
        <dbReference type="EMBL" id="GAK56776.1"/>
    </source>
</evidence>
<feature type="transmembrane region" description="Helical" evidence="1">
    <location>
        <begin position="493"/>
        <end position="518"/>
    </location>
</feature>
<dbReference type="EMBL" id="DF820465">
    <property type="protein sequence ID" value="GAK56776.1"/>
    <property type="molecule type" value="Genomic_DNA"/>
</dbReference>
<feature type="transmembrane region" description="Helical" evidence="1">
    <location>
        <begin position="16"/>
        <end position="38"/>
    </location>
</feature>
<keyword evidence="1" id="KW-1133">Transmembrane helix</keyword>
<feature type="transmembrane region" description="Helical" evidence="1">
    <location>
        <begin position="97"/>
        <end position="119"/>
    </location>
</feature>
<keyword evidence="4" id="KW-1185">Reference proteome</keyword>
<evidence type="ECO:0000313" key="4">
    <source>
        <dbReference type="Proteomes" id="UP000030661"/>
    </source>
</evidence>
<dbReference type="PANTHER" id="PTHR43849:SF2">
    <property type="entry name" value="BLL3936 PROTEIN"/>
    <property type="match status" value="1"/>
</dbReference>
<protein>
    <submittedName>
        <fullName evidence="3">TRAP transporter, 4TM/12TM fusion protein</fullName>
    </submittedName>
</protein>
<organism evidence="3">
    <name type="scientific">Vecturithrix granuli</name>
    <dbReference type="NCBI Taxonomy" id="1499967"/>
    <lineage>
        <taxon>Bacteria</taxon>
        <taxon>Candidatus Moduliflexota</taxon>
        <taxon>Candidatus Vecturitrichia</taxon>
        <taxon>Candidatus Vecturitrichales</taxon>
        <taxon>Candidatus Vecturitrichaceae</taxon>
        <taxon>Candidatus Vecturithrix</taxon>
    </lineage>
</organism>
<reference evidence="3" key="1">
    <citation type="journal article" date="2015" name="PeerJ">
        <title>First genomic representation of candidate bacterial phylum KSB3 points to enhanced environmental sensing as a trigger of wastewater bulking.</title>
        <authorList>
            <person name="Sekiguchi Y."/>
            <person name="Ohashi A."/>
            <person name="Parks D.H."/>
            <person name="Yamauchi T."/>
            <person name="Tyson G.W."/>
            <person name="Hugenholtz P."/>
        </authorList>
    </citation>
    <scope>NUCLEOTIDE SEQUENCE [LARGE SCALE GENOMIC DNA]</scope>
</reference>
<feature type="transmembrane region" description="Helical" evidence="1">
    <location>
        <begin position="365"/>
        <end position="387"/>
    </location>
</feature>
<feature type="transmembrane region" description="Helical" evidence="1">
    <location>
        <begin position="221"/>
        <end position="246"/>
    </location>
</feature>
<keyword evidence="1" id="KW-0812">Transmembrane</keyword>
<dbReference type="HOGENOM" id="CLU_007041_3_1_0"/>
<feature type="transmembrane region" description="Helical" evidence="1">
    <location>
        <begin position="297"/>
        <end position="318"/>
    </location>
</feature>
<name>A0A081BWS1_VECG1</name>
<feature type="transmembrane region" description="Helical" evidence="1">
    <location>
        <begin position="524"/>
        <end position="547"/>
    </location>
</feature>
<evidence type="ECO:0000256" key="1">
    <source>
        <dbReference type="SAM" id="Phobius"/>
    </source>
</evidence>
<evidence type="ECO:0000259" key="2">
    <source>
        <dbReference type="Pfam" id="PF06808"/>
    </source>
</evidence>
<feature type="transmembrane region" description="Helical" evidence="1">
    <location>
        <begin position="126"/>
        <end position="151"/>
    </location>
</feature>
<dbReference type="STRING" id="1499967.U27_03740"/>